<accession>A0A0C3E416</accession>
<feature type="region of interest" description="Disordered" evidence="2">
    <location>
        <begin position="304"/>
        <end position="342"/>
    </location>
</feature>
<evidence type="ECO:0000313" key="5">
    <source>
        <dbReference type="Proteomes" id="UP000053989"/>
    </source>
</evidence>
<keyword evidence="5" id="KW-1185">Reference proteome</keyword>
<dbReference type="AlphaFoldDB" id="A0A0C3E416"/>
<proteinExistence type="predicted"/>
<dbReference type="Proteomes" id="UP000053989">
    <property type="component" value="Unassembled WGS sequence"/>
</dbReference>
<protein>
    <recommendedName>
        <fullName evidence="3">FHA domain-containing protein</fullName>
    </recommendedName>
</protein>
<dbReference type="Gene3D" id="2.60.200.20">
    <property type="match status" value="1"/>
</dbReference>
<gene>
    <name evidence="4" type="ORF">SCLCIDRAFT_117747</name>
</gene>
<dbReference type="STRING" id="1036808.A0A0C3E416"/>
<feature type="coiled-coil region" evidence="1">
    <location>
        <begin position="547"/>
        <end position="574"/>
    </location>
</feature>
<evidence type="ECO:0000259" key="3">
    <source>
        <dbReference type="PROSITE" id="PS50006"/>
    </source>
</evidence>
<evidence type="ECO:0000256" key="1">
    <source>
        <dbReference type="SAM" id="Coils"/>
    </source>
</evidence>
<reference evidence="4 5" key="1">
    <citation type="submission" date="2014-04" db="EMBL/GenBank/DDBJ databases">
        <authorList>
            <consortium name="DOE Joint Genome Institute"/>
            <person name="Kuo A."/>
            <person name="Kohler A."/>
            <person name="Nagy L.G."/>
            <person name="Floudas D."/>
            <person name="Copeland A."/>
            <person name="Barry K.W."/>
            <person name="Cichocki N."/>
            <person name="Veneault-Fourrey C."/>
            <person name="LaButti K."/>
            <person name="Lindquist E.A."/>
            <person name="Lipzen A."/>
            <person name="Lundell T."/>
            <person name="Morin E."/>
            <person name="Murat C."/>
            <person name="Sun H."/>
            <person name="Tunlid A."/>
            <person name="Henrissat B."/>
            <person name="Grigoriev I.V."/>
            <person name="Hibbett D.S."/>
            <person name="Martin F."/>
            <person name="Nordberg H.P."/>
            <person name="Cantor M.N."/>
            <person name="Hua S.X."/>
        </authorList>
    </citation>
    <scope>NUCLEOTIDE SEQUENCE [LARGE SCALE GENOMIC DNA]</scope>
    <source>
        <strain evidence="4 5">Foug A</strain>
    </source>
</reference>
<dbReference type="HOGENOM" id="CLU_031565_0_0_1"/>
<reference evidence="5" key="2">
    <citation type="submission" date="2015-01" db="EMBL/GenBank/DDBJ databases">
        <title>Evolutionary Origins and Diversification of the Mycorrhizal Mutualists.</title>
        <authorList>
            <consortium name="DOE Joint Genome Institute"/>
            <consortium name="Mycorrhizal Genomics Consortium"/>
            <person name="Kohler A."/>
            <person name="Kuo A."/>
            <person name="Nagy L.G."/>
            <person name="Floudas D."/>
            <person name="Copeland A."/>
            <person name="Barry K.W."/>
            <person name="Cichocki N."/>
            <person name="Veneault-Fourrey C."/>
            <person name="LaButti K."/>
            <person name="Lindquist E.A."/>
            <person name="Lipzen A."/>
            <person name="Lundell T."/>
            <person name="Morin E."/>
            <person name="Murat C."/>
            <person name="Riley R."/>
            <person name="Ohm R."/>
            <person name="Sun H."/>
            <person name="Tunlid A."/>
            <person name="Henrissat B."/>
            <person name="Grigoriev I.V."/>
            <person name="Hibbett D.S."/>
            <person name="Martin F."/>
        </authorList>
    </citation>
    <scope>NUCLEOTIDE SEQUENCE [LARGE SCALE GENOMIC DNA]</scope>
    <source>
        <strain evidence="5">Foug A</strain>
    </source>
</reference>
<dbReference type="EMBL" id="KN822036">
    <property type="protein sequence ID" value="KIM63199.1"/>
    <property type="molecule type" value="Genomic_DNA"/>
</dbReference>
<dbReference type="OrthoDB" id="4096268at2759"/>
<dbReference type="SUPFAM" id="SSF49879">
    <property type="entry name" value="SMAD/FHA domain"/>
    <property type="match status" value="1"/>
</dbReference>
<name>A0A0C3E416_9AGAM</name>
<dbReference type="InterPro" id="IPR008984">
    <property type="entry name" value="SMAD_FHA_dom_sf"/>
</dbReference>
<dbReference type="CDD" id="cd00060">
    <property type="entry name" value="FHA"/>
    <property type="match status" value="1"/>
</dbReference>
<organism evidence="4 5">
    <name type="scientific">Scleroderma citrinum Foug A</name>
    <dbReference type="NCBI Taxonomy" id="1036808"/>
    <lineage>
        <taxon>Eukaryota</taxon>
        <taxon>Fungi</taxon>
        <taxon>Dikarya</taxon>
        <taxon>Basidiomycota</taxon>
        <taxon>Agaricomycotina</taxon>
        <taxon>Agaricomycetes</taxon>
        <taxon>Agaricomycetidae</taxon>
        <taxon>Boletales</taxon>
        <taxon>Sclerodermatineae</taxon>
        <taxon>Sclerodermataceae</taxon>
        <taxon>Scleroderma</taxon>
    </lineage>
</organism>
<feature type="domain" description="FHA" evidence="3">
    <location>
        <begin position="65"/>
        <end position="123"/>
    </location>
</feature>
<dbReference type="InterPro" id="IPR000253">
    <property type="entry name" value="FHA_dom"/>
</dbReference>
<dbReference type="InParanoid" id="A0A0C3E416"/>
<evidence type="ECO:0000256" key="2">
    <source>
        <dbReference type="SAM" id="MobiDB-lite"/>
    </source>
</evidence>
<sequence>MDDDVQYLGTKLAQPEPLSDPCEAREAVSGMSPLSFFLGITLHVEKCGEKPAHQITFCRAHSNYVNIGRKSGSGDKASRRENDEHNAVFACQVVSARHAKLVLSDSGQVYIVDLHSRHGTHLSRAGEAPKALKAEVETALADGDILTFGKAVGAGSYLVLPVTARVELLREKPLMTSPSIQSLTPISSLVNLIPRPCKGNAGRYGLFLPPPQCDDSPSSHSLSSSCVSEDHDSDIEEVSVSSLERKHPIHVKIPTFKSFIHSMCRNNDGPRSSSAKDTLHTLADFLVSPSPSLEEIRPGSPVVAVIGSAPNSRSQSPMELSTPSPSPPSLSSPPAGENHPKHAVVGAWPRSRAESPDTPIELEQDDVIHVVAAEETAISETAQGRDPDMLPDIHHSFMDLPVPSFFPLGPQFGRSLTSPFNCSPPIPSVLPVPNPQSERIGSELKTSIKIMEDRISAIQETITDLKTRQCFTEEDVMDLQTHVDMLEPESDRFLCRLNLAERNIASLSTVQNQVNALKSKLDNPEPKPVEMPMNEMKACADALGTLVEEMKSLREGAERRIDERMEAIDAARTDALNAITAEVEDLKSLKRKRDEEDGHVEEKATSDEVEMCVDAPVLEMSADSLRPTKRAKTTLGTVAQTAAAMAVGAVVTWSALAYA</sequence>
<dbReference type="Pfam" id="PF00498">
    <property type="entry name" value="FHA"/>
    <property type="match status" value="1"/>
</dbReference>
<dbReference type="PROSITE" id="PS50006">
    <property type="entry name" value="FHA_DOMAIN"/>
    <property type="match status" value="1"/>
</dbReference>
<keyword evidence="1" id="KW-0175">Coiled coil</keyword>
<evidence type="ECO:0000313" key="4">
    <source>
        <dbReference type="EMBL" id="KIM63199.1"/>
    </source>
</evidence>